<evidence type="ECO:0000313" key="3">
    <source>
        <dbReference type="Proteomes" id="UP000620046"/>
    </source>
</evidence>
<feature type="compositionally biased region" description="Polar residues" evidence="1">
    <location>
        <begin position="59"/>
        <end position="71"/>
    </location>
</feature>
<dbReference type="EMBL" id="BMJA01000001">
    <property type="protein sequence ID" value="GGA28022.1"/>
    <property type="molecule type" value="Genomic_DNA"/>
</dbReference>
<evidence type="ECO:0000256" key="1">
    <source>
        <dbReference type="SAM" id="MobiDB-lite"/>
    </source>
</evidence>
<feature type="region of interest" description="Disordered" evidence="1">
    <location>
        <begin position="46"/>
        <end position="79"/>
    </location>
</feature>
<sequence length="79" mass="8569">MLCIEFRIVAIQPHAAAGGDAAQFQFQSCFAQQALLRRAQLGKQYAADAPGADQADGQRSSSRHGSLQRRQTVGMFSDE</sequence>
<accession>A0ABQ1FTN0</accession>
<name>A0ABQ1FTN0_9GAMM</name>
<organism evidence="2 3">
    <name type="scientific">Dyella nitratireducens</name>
    <dbReference type="NCBI Taxonomy" id="1849580"/>
    <lineage>
        <taxon>Bacteria</taxon>
        <taxon>Pseudomonadati</taxon>
        <taxon>Pseudomonadota</taxon>
        <taxon>Gammaproteobacteria</taxon>
        <taxon>Lysobacterales</taxon>
        <taxon>Rhodanobacteraceae</taxon>
        <taxon>Dyella</taxon>
    </lineage>
</organism>
<gene>
    <name evidence="2" type="ORF">GCM10010981_16000</name>
</gene>
<reference evidence="3" key="1">
    <citation type="journal article" date="2019" name="Int. J. Syst. Evol. Microbiol.">
        <title>The Global Catalogue of Microorganisms (GCM) 10K type strain sequencing project: providing services to taxonomists for standard genome sequencing and annotation.</title>
        <authorList>
            <consortium name="The Broad Institute Genomics Platform"/>
            <consortium name="The Broad Institute Genome Sequencing Center for Infectious Disease"/>
            <person name="Wu L."/>
            <person name="Ma J."/>
        </authorList>
    </citation>
    <scope>NUCLEOTIDE SEQUENCE [LARGE SCALE GENOMIC DNA]</scope>
    <source>
        <strain evidence="3">CGMCC 1.15439</strain>
    </source>
</reference>
<keyword evidence="3" id="KW-1185">Reference proteome</keyword>
<dbReference type="Proteomes" id="UP000620046">
    <property type="component" value="Unassembled WGS sequence"/>
</dbReference>
<proteinExistence type="predicted"/>
<evidence type="ECO:0000313" key="2">
    <source>
        <dbReference type="EMBL" id="GGA28022.1"/>
    </source>
</evidence>
<comment type="caution">
    <text evidence="2">The sequence shown here is derived from an EMBL/GenBank/DDBJ whole genome shotgun (WGS) entry which is preliminary data.</text>
</comment>
<protein>
    <submittedName>
        <fullName evidence="2">Uncharacterized protein</fullName>
    </submittedName>
</protein>
<feature type="compositionally biased region" description="Low complexity" evidence="1">
    <location>
        <begin position="46"/>
        <end position="58"/>
    </location>
</feature>